<sequence>MPILDFVIVDVFTQNKYEGNPLAIVKIPKSSPLSQDEKQAIAREFNLSETAFVHEHGPEGHHYEWTVDIFMTNKELPFAGHPTIGTACHVLSEIAKSHESKDIIEAKFKIKAGKIDLRYIVAEKVVKAAIPHNVHIHKNHYGRESLLSIQTGLAKAGRSGIHGLKEQSDVVSVVRGMTFVVVQLEDEEALKAVSTTATVVEFDGLDEGWGPSFVGLYFFVRLGESEDGTVMLRTRMIEGPLEDPATGSAASALAGYLSLKEGKPGQALKYAMTQGVEMGRRSNIGVEVVMAESDGIDTINLVGGAVQVMEGRLVV</sequence>
<evidence type="ECO:0000313" key="3">
    <source>
        <dbReference type="Proteomes" id="UP000250266"/>
    </source>
</evidence>
<reference evidence="2 3" key="1">
    <citation type="journal article" date="2016" name="Nat. Commun.">
        <title>Ectomycorrhizal ecology is imprinted in the genome of the dominant symbiotic fungus Cenococcum geophilum.</title>
        <authorList>
            <consortium name="DOE Joint Genome Institute"/>
            <person name="Peter M."/>
            <person name="Kohler A."/>
            <person name="Ohm R.A."/>
            <person name="Kuo A."/>
            <person name="Krutzmann J."/>
            <person name="Morin E."/>
            <person name="Arend M."/>
            <person name="Barry K.W."/>
            <person name="Binder M."/>
            <person name="Choi C."/>
            <person name="Clum A."/>
            <person name="Copeland A."/>
            <person name="Grisel N."/>
            <person name="Haridas S."/>
            <person name="Kipfer T."/>
            <person name="LaButti K."/>
            <person name="Lindquist E."/>
            <person name="Lipzen A."/>
            <person name="Maire R."/>
            <person name="Meier B."/>
            <person name="Mihaltcheva S."/>
            <person name="Molinier V."/>
            <person name="Murat C."/>
            <person name="Poggeler S."/>
            <person name="Quandt C.A."/>
            <person name="Sperisen C."/>
            <person name="Tritt A."/>
            <person name="Tisserant E."/>
            <person name="Crous P.W."/>
            <person name="Henrissat B."/>
            <person name="Nehls U."/>
            <person name="Egli S."/>
            <person name="Spatafora J.W."/>
            <person name="Grigoriev I.V."/>
            <person name="Martin F.M."/>
        </authorList>
    </citation>
    <scope>NUCLEOTIDE SEQUENCE [LARGE SCALE GENOMIC DNA]</scope>
    <source>
        <strain evidence="2 3">CBS 459.81</strain>
    </source>
</reference>
<dbReference type="SUPFAM" id="SSF54506">
    <property type="entry name" value="Diaminopimelate epimerase-like"/>
    <property type="match status" value="1"/>
</dbReference>
<dbReference type="PANTHER" id="PTHR13774">
    <property type="entry name" value="PHENAZINE BIOSYNTHESIS PROTEIN"/>
    <property type="match status" value="1"/>
</dbReference>
<dbReference type="Proteomes" id="UP000250266">
    <property type="component" value="Unassembled WGS sequence"/>
</dbReference>
<evidence type="ECO:0000313" key="2">
    <source>
        <dbReference type="EMBL" id="OCK84481.1"/>
    </source>
</evidence>
<dbReference type="EMBL" id="KV744836">
    <property type="protein sequence ID" value="OCK84481.1"/>
    <property type="molecule type" value="Genomic_DNA"/>
</dbReference>
<dbReference type="Pfam" id="PF02567">
    <property type="entry name" value="PhzC-PhzF"/>
    <property type="match status" value="1"/>
</dbReference>
<accession>A0A8E2EI87</accession>
<dbReference type="NCBIfam" id="TIGR00654">
    <property type="entry name" value="PhzF_family"/>
    <property type="match status" value="1"/>
</dbReference>
<dbReference type="AlphaFoldDB" id="A0A8E2EI87"/>
<dbReference type="PIRSF" id="PIRSF016184">
    <property type="entry name" value="PhzC_PhzF"/>
    <property type="match status" value="1"/>
</dbReference>
<keyword evidence="3" id="KW-1185">Reference proteome</keyword>
<gene>
    <name evidence="2" type="ORF">K432DRAFT_378502</name>
</gene>
<dbReference type="GO" id="GO:0016853">
    <property type="term" value="F:isomerase activity"/>
    <property type="evidence" value="ECO:0007669"/>
    <property type="project" value="TreeGrafter"/>
</dbReference>
<dbReference type="InterPro" id="IPR003719">
    <property type="entry name" value="Phenazine_PhzF-like"/>
</dbReference>
<evidence type="ECO:0000256" key="1">
    <source>
        <dbReference type="PIRSR" id="PIRSR016184-1"/>
    </source>
</evidence>
<dbReference type="PANTHER" id="PTHR13774:SF32">
    <property type="entry name" value="ANTISENSE-ENHANCING SEQUENCE 1"/>
    <property type="match status" value="1"/>
</dbReference>
<feature type="active site" evidence="1">
    <location>
        <position position="49"/>
    </location>
</feature>
<dbReference type="Gene3D" id="3.10.310.10">
    <property type="entry name" value="Diaminopimelate Epimerase, Chain A, domain 1"/>
    <property type="match status" value="2"/>
</dbReference>
<dbReference type="GO" id="GO:0005737">
    <property type="term" value="C:cytoplasm"/>
    <property type="evidence" value="ECO:0007669"/>
    <property type="project" value="TreeGrafter"/>
</dbReference>
<proteinExistence type="predicted"/>
<dbReference type="OrthoDB" id="412383at2759"/>
<protein>
    <submittedName>
        <fullName evidence="2">Diaminopimelate epimerase-like protein</fullName>
    </submittedName>
</protein>
<name>A0A8E2EI87_9PEZI</name>
<organism evidence="2 3">
    <name type="scientific">Lepidopterella palustris CBS 459.81</name>
    <dbReference type="NCBI Taxonomy" id="1314670"/>
    <lineage>
        <taxon>Eukaryota</taxon>
        <taxon>Fungi</taxon>
        <taxon>Dikarya</taxon>
        <taxon>Ascomycota</taxon>
        <taxon>Pezizomycotina</taxon>
        <taxon>Dothideomycetes</taxon>
        <taxon>Pleosporomycetidae</taxon>
        <taxon>Mytilinidiales</taxon>
        <taxon>Argynnaceae</taxon>
        <taxon>Lepidopterella</taxon>
    </lineage>
</organism>